<name>A0A2N9FDX4_FAGSY</name>
<evidence type="ECO:0000256" key="1">
    <source>
        <dbReference type="SAM" id="MobiDB-lite"/>
    </source>
</evidence>
<proteinExistence type="predicted"/>
<dbReference type="AlphaFoldDB" id="A0A2N9FDX4"/>
<dbReference type="PANTHER" id="PTHR11439:SF494">
    <property type="entry name" value="CYSTEINE-RICH RLK (RECEPTOR-LIKE PROTEIN KINASE) 8"/>
    <property type="match status" value="1"/>
</dbReference>
<evidence type="ECO:0008006" key="3">
    <source>
        <dbReference type="Google" id="ProtNLM"/>
    </source>
</evidence>
<organism evidence="2">
    <name type="scientific">Fagus sylvatica</name>
    <name type="common">Beechnut</name>
    <dbReference type="NCBI Taxonomy" id="28930"/>
    <lineage>
        <taxon>Eukaryota</taxon>
        <taxon>Viridiplantae</taxon>
        <taxon>Streptophyta</taxon>
        <taxon>Embryophyta</taxon>
        <taxon>Tracheophyta</taxon>
        <taxon>Spermatophyta</taxon>
        <taxon>Magnoliopsida</taxon>
        <taxon>eudicotyledons</taxon>
        <taxon>Gunneridae</taxon>
        <taxon>Pentapetalae</taxon>
        <taxon>rosids</taxon>
        <taxon>fabids</taxon>
        <taxon>Fagales</taxon>
        <taxon>Fagaceae</taxon>
        <taxon>Fagus</taxon>
    </lineage>
</organism>
<gene>
    <name evidence="2" type="ORF">FSB_LOCUS12866</name>
</gene>
<sequence length="240" mass="27220">MERTKQELRRPKRLPWPSKLPPLKSSDHRSPALWWSLFILNMELRKNGLETGSHALANTKSRVPCSTANLDLANSKHDKFKLKGIAPLGARQTTSLMSSFGFNALSNNKSHIPPFTRRHMANHMQHHHEVHLIAAKRVLRYVCGTLSHGILFQPSPLTLTLTAFTDVDWASNPVDHRSTTSFVIFLGNNLITWASKKQSTVSHSSTKAEYRSLAVELVWIRMLLRDLGAFLHQPPVIWLI</sequence>
<dbReference type="EMBL" id="OIVN01000746">
    <property type="protein sequence ID" value="SPC84984.1"/>
    <property type="molecule type" value="Genomic_DNA"/>
</dbReference>
<protein>
    <recommendedName>
        <fullName evidence="3">Mitochondrial protein</fullName>
    </recommendedName>
</protein>
<evidence type="ECO:0000313" key="2">
    <source>
        <dbReference type="EMBL" id="SPC84984.1"/>
    </source>
</evidence>
<dbReference type="PANTHER" id="PTHR11439">
    <property type="entry name" value="GAG-POL-RELATED RETROTRANSPOSON"/>
    <property type="match status" value="1"/>
</dbReference>
<reference evidence="2" key="1">
    <citation type="submission" date="2018-02" db="EMBL/GenBank/DDBJ databases">
        <authorList>
            <person name="Cohen D.B."/>
            <person name="Kent A.D."/>
        </authorList>
    </citation>
    <scope>NUCLEOTIDE SEQUENCE</scope>
</reference>
<feature type="compositionally biased region" description="Low complexity" evidence="1">
    <location>
        <begin position="15"/>
        <end position="24"/>
    </location>
</feature>
<dbReference type="CDD" id="cd09272">
    <property type="entry name" value="RNase_HI_RT_Ty1"/>
    <property type="match status" value="1"/>
</dbReference>
<accession>A0A2N9FDX4</accession>
<feature type="region of interest" description="Disordered" evidence="1">
    <location>
        <begin position="1"/>
        <end position="28"/>
    </location>
</feature>